<protein>
    <submittedName>
        <fullName evidence="7">3-hydroxyisobutyrate dehydrogenase</fullName>
        <ecNumber evidence="7">1.1.1.31</ecNumber>
    </submittedName>
</protein>
<keyword evidence="2 7" id="KW-0560">Oxidoreductase</keyword>
<dbReference type="Gene3D" id="3.40.50.720">
    <property type="entry name" value="NAD(P)-binding Rossmann-like Domain"/>
    <property type="match status" value="1"/>
</dbReference>
<proteinExistence type="inferred from homology"/>
<dbReference type="PANTHER" id="PTHR43060:SF15">
    <property type="entry name" value="3-HYDROXYISOBUTYRATE DEHYDROGENASE-LIKE 1, MITOCHONDRIAL-RELATED"/>
    <property type="match status" value="1"/>
</dbReference>
<feature type="domain" description="3-hydroxyisobutyrate dehydrogenase-like NAD-binding" evidence="6">
    <location>
        <begin position="168"/>
        <end position="289"/>
    </location>
</feature>
<dbReference type="InterPro" id="IPR008927">
    <property type="entry name" value="6-PGluconate_DH-like_C_sf"/>
</dbReference>
<dbReference type="SUPFAM" id="SSF51735">
    <property type="entry name" value="NAD(P)-binding Rossmann-fold domains"/>
    <property type="match status" value="1"/>
</dbReference>
<name>A0A839S5M9_9PSEU</name>
<evidence type="ECO:0000256" key="3">
    <source>
        <dbReference type="ARBA" id="ARBA00023027"/>
    </source>
</evidence>
<dbReference type="GO" id="GO:0051287">
    <property type="term" value="F:NAD binding"/>
    <property type="evidence" value="ECO:0007669"/>
    <property type="project" value="InterPro"/>
</dbReference>
<reference evidence="7 8" key="1">
    <citation type="submission" date="2020-08" db="EMBL/GenBank/DDBJ databases">
        <title>Genomic Encyclopedia of Type Strains, Phase III (KMG-III): the genomes of soil and plant-associated and newly described type strains.</title>
        <authorList>
            <person name="Whitman W."/>
        </authorList>
    </citation>
    <scope>NUCLEOTIDE SEQUENCE [LARGE SCALE GENOMIC DNA]</scope>
    <source>
        <strain evidence="7 8">CECT 8577</strain>
    </source>
</reference>
<comment type="similarity">
    <text evidence="1">Belongs to the HIBADH-related family.</text>
</comment>
<dbReference type="GO" id="GO:0008442">
    <property type="term" value="F:3-hydroxyisobutyrate dehydrogenase activity"/>
    <property type="evidence" value="ECO:0007669"/>
    <property type="project" value="UniProtKB-EC"/>
</dbReference>
<evidence type="ECO:0000259" key="6">
    <source>
        <dbReference type="Pfam" id="PF14833"/>
    </source>
</evidence>
<feature type="domain" description="6-phosphogluconate dehydrogenase NADP-binding" evidence="5">
    <location>
        <begin position="9"/>
        <end position="163"/>
    </location>
</feature>
<accession>A0A839S5M9</accession>
<comment type="caution">
    <text evidence="7">The sequence shown here is derived from an EMBL/GenBank/DDBJ whole genome shotgun (WGS) entry which is preliminary data.</text>
</comment>
<dbReference type="RefSeq" id="WP_183658671.1">
    <property type="nucleotide sequence ID" value="NZ_JACHWU010000007.1"/>
</dbReference>
<dbReference type="GO" id="GO:0050661">
    <property type="term" value="F:NADP binding"/>
    <property type="evidence" value="ECO:0007669"/>
    <property type="project" value="InterPro"/>
</dbReference>
<dbReference type="EMBL" id="JACHWU010000007">
    <property type="protein sequence ID" value="MBB3053145.1"/>
    <property type="molecule type" value="Genomic_DNA"/>
</dbReference>
<dbReference type="Pfam" id="PF14833">
    <property type="entry name" value="NAD_binding_11"/>
    <property type="match status" value="1"/>
</dbReference>
<dbReference type="InterPro" id="IPR013328">
    <property type="entry name" value="6PGD_dom2"/>
</dbReference>
<dbReference type="EC" id="1.1.1.31" evidence="7"/>
<evidence type="ECO:0000313" key="7">
    <source>
        <dbReference type="EMBL" id="MBB3053145.1"/>
    </source>
</evidence>
<dbReference type="InterPro" id="IPR006115">
    <property type="entry name" value="6PGDH_NADP-bd"/>
</dbReference>
<evidence type="ECO:0000313" key="8">
    <source>
        <dbReference type="Proteomes" id="UP000550714"/>
    </source>
</evidence>
<keyword evidence="8" id="KW-1185">Reference proteome</keyword>
<dbReference type="AlphaFoldDB" id="A0A839S5M9"/>
<dbReference type="PIRSF" id="PIRSF000103">
    <property type="entry name" value="HIBADH"/>
    <property type="match status" value="1"/>
</dbReference>
<evidence type="ECO:0000256" key="1">
    <source>
        <dbReference type="ARBA" id="ARBA00009080"/>
    </source>
</evidence>
<dbReference type="Proteomes" id="UP000550714">
    <property type="component" value="Unassembled WGS sequence"/>
</dbReference>
<dbReference type="InterPro" id="IPR029154">
    <property type="entry name" value="HIBADH-like_NADP-bd"/>
</dbReference>
<keyword evidence="3" id="KW-0520">NAD</keyword>
<dbReference type="InterPro" id="IPR036291">
    <property type="entry name" value="NAD(P)-bd_dom_sf"/>
</dbReference>
<organism evidence="7 8">
    <name type="scientific">Prauserella isguenensis</name>
    <dbReference type="NCBI Taxonomy" id="1470180"/>
    <lineage>
        <taxon>Bacteria</taxon>
        <taxon>Bacillati</taxon>
        <taxon>Actinomycetota</taxon>
        <taxon>Actinomycetes</taxon>
        <taxon>Pseudonocardiales</taxon>
        <taxon>Pseudonocardiaceae</taxon>
        <taxon>Prauserella</taxon>
    </lineage>
</organism>
<evidence type="ECO:0000259" key="5">
    <source>
        <dbReference type="Pfam" id="PF03446"/>
    </source>
</evidence>
<gene>
    <name evidence="7" type="ORF">FHS23_004188</name>
</gene>
<evidence type="ECO:0000256" key="4">
    <source>
        <dbReference type="PIRSR" id="PIRSR000103-1"/>
    </source>
</evidence>
<sequence length="312" mass="31442">MTPPTPQAITFIGIGAIGLPMATQLGCAGIDVTAVDTDPDRLQHAAGEGMRTTTDTASADEAEAVMCMVATAEQLRTITLGPDGVLARMSPGSTLVVMSTVGPDAVAELVAGAPEGVSVLDVPVTGGVSRARTGELLLFASGPPEALARLRPALDPLGQVVDCGAEPGRGQAMKAVNQLLCSVHLVAAAEALALAEALGLDPAEVLPAVAGGAGGSWMLSDRGHRMLQGPDTEVTSAVSIFVKDSGLVADIAATAGLDTPLLEAAAARFRAAADAGLAEQDDSQVIRTYCALTPTSFAHNDPATDLTTGDTR</sequence>
<dbReference type="SUPFAM" id="SSF48179">
    <property type="entry name" value="6-phosphogluconate dehydrogenase C-terminal domain-like"/>
    <property type="match status" value="1"/>
</dbReference>
<dbReference type="PANTHER" id="PTHR43060">
    <property type="entry name" value="3-HYDROXYISOBUTYRATE DEHYDROGENASE-LIKE 1, MITOCHONDRIAL-RELATED"/>
    <property type="match status" value="1"/>
</dbReference>
<dbReference type="Pfam" id="PF03446">
    <property type="entry name" value="NAD_binding_2"/>
    <property type="match status" value="1"/>
</dbReference>
<dbReference type="InterPro" id="IPR015815">
    <property type="entry name" value="HIBADH-related"/>
</dbReference>
<feature type="active site" evidence="4">
    <location>
        <position position="174"/>
    </location>
</feature>
<dbReference type="Gene3D" id="1.10.1040.10">
    <property type="entry name" value="N-(1-d-carboxylethyl)-l-norvaline Dehydrogenase, domain 2"/>
    <property type="match status" value="1"/>
</dbReference>
<evidence type="ECO:0000256" key="2">
    <source>
        <dbReference type="ARBA" id="ARBA00023002"/>
    </source>
</evidence>